<dbReference type="Pfam" id="PF13086">
    <property type="entry name" value="AAA_11"/>
    <property type="match status" value="1"/>
</dbReference>
<keyword evidence="22" id="KW-0539">Nucleus</keyword>
<comment type="catalytic activity">
    <reaction evidence="26">
        <text>ATP + H2O = ADP + phosphate + H(+)</text>
        <dbReference type="Rhea" id="RHEA:13065"/>
        <dbReference type="ChEBI" id="CHEBI:15377"/>
        <dbReference type="ChEBI" id="CHEBI:15378"/>
        <dbReference type="ChEBI" id="CHEBI:30616"/>
        <dbReference type="ChEBI" id="CHEBI:43474"/>
        <dbReference type="ChEBI" id="CHEBI:456216"/>
        <dbReference type="EC" id="3.6.4.13"/>
    </reaction>
    <physiologicalReaction direction="left-to-right" evidence="26">
        <dbReference type="Rhea" id="RHEA:13066"/>
    </physiologicalReaction>
</comment>
<keyword evidence="16" id="KW-0694">RNA-binding</keyword>
<evidence type="ECO:0000313" key="35">
    <source>
        <dbReference type="Ensembl" id="ENSSFOP00015072197.1"/>
    </source>
</evidence>
<dbReference type="GO" id="GO:0003677">
    <property type="term" value="F:DNA binding"/>
    <property type="evidence" value="ECO:0007669"/>
    <property type="project" value="UniProtKB-KW"/>
</dbReference>
<dbReference type="SMART" id="SM00393">
    <property type="entry name" value="R3H"/>
    <property type="match status" value="1"/>
</dbReference>
<dbReference type="InterPro" id="IPR000058">
    <property type="entry name" value="Znf_AN1"/>
</dbReference>
<dbReference type="FunFam" id="3.30.1370.50:FF:000002">
    <property type="entry name" value="Immunoglobulin mu DNA-binding protein 2"/>
    <property type="match status" value="1"/>
</dbReference>
<keyword evidence="24" id="KW-0687">Ribonucleoprotein</keyword>
<evidence type="ECO:0000256" key="14">
    <source>
        <dbReference type="ARBA" id="ARBA00022833"/>
    </source>
</evidence>
<keyword evidence="21" id="KW-0804">Transcription</keyword>
<evidence type="ECO:0000256" key="2">
    <source>
        <dbReference type="ARBA" id="ARBA00004489"/>
    </source>
</evidence>
<dbReference type="InterPro" id="IPR014001">
    <property type="entry name" value="Helicase_ATP-bd"/>
</dbReference>
<feature type="region of interest" description="Disordered" evidence="32">
    <location>
        <begin position="781"/>
        <end position="808"/>
    </location>
</feature>
<dbReference type="FunFam" id="4.10.1110.10:FF:000002">
    <property type="entry name" value="Immunoglobulin mu DNA-binding protein 2"/>
    <property type="match status" value="1"/>
</dbReference>
<dbReference type="Pfam" id="PF01428">
    <property type="entry name" value="zf-AN1"/>
    <property type="match status" value="1"/>
</dbReference>
<dbReference type="Gene3D" id="2.40.30.270">
    <property type="match status" value="1"/>
</dbReference>
<feature type="compositionally biased region" description="Basic and acidic residues" evidence="32">
    <location>
        <begin position="970"/>
        <end position="979"/>
    </location>
</feature>
<dbReference type="GO" id="GO:0000049">
    <property type="term" value="F:tRNA binding"/>
    <property type="evidence" value="ECO:0007669"/>
    <property type="project" value="UniProtKB-KW"/>
</dbReference>
<feature type="region of interest" description="Disordered" evidence="32">
    <location>
        <begin position="654"/>
        <end position="714"/>
    </location>
</feature>
<dbReference type="Gene3D" id="4.10.1110.10">
    <property type="entry name" value="AN1-like Zinc finger"/>
    <property type="match status" value="1"/>
</dbReference>
<evidence type="ECO:0000259" key="33">
    <source>
        <dbReference type="PROSITE" id="PS51039"/>
    </source>
</evidence>
<evidence type="ECO:0000256" key="3">
    <source>
        <dbReference type="ARBA" id="ARBA00004496"/>
    </source>
</evidence>
<dbReference type="CDD" id="cd18808">
    <property type="entry name" value="SF1_C_Upf1"/>
    <property type="match status" value="1"/>
</dbReference>
<feature type="region of interest" description="Disordered" evidence="32">
    <location>
        <begin position="970"/>
        <end position="990"/>
    </location>
</feature>
<keyword evidence="17" id="KW-0007">Acetylation</keyword>
<feature type="domain" description="AN1-type" evidence="33">
    <location>
        <begin position="888"/>
        <end position="937"/>
    </location>
</feature>
<dbReference type="SUPFAM" id="SSF82708">
    <property type="entry name" value="R3H domain"/>
    <property type="match status" value="1"/>
</dbReference>
<organism evidence="35 36">
    <name type="scientific">Scleropages formosus</name>
    <name type="common">Asian bonytongue</name>
    <name type="synonym">Osteoglossum formosum</name>
    <dbReference type="NCBI Taxonomy" id="113540"/>
    <lineage>
        <taxon>Eukaryota</taxon>
        <taxon>Metazoa</taxon>
        <taxon>Chordata</taxon>
        <taxon>Craniata</taxon>
        <taxon>Vertebrata</taxon>
        <taxon>Euteleostomi</taxon>
        <taxon>Actinopterygii</taxon>
        <taxon>Neopterygii</taxon>
        <taxon>Teleostei</taxon>
        <taxon>Osteoglossocephala</taxon>
        <taxon>Osteoglossomorpha</taxon>
        <taxon>Osteoglossiformes</taxon>
        <taxon>Osteoglossidae</taxon>
        <taxon>Scleropages</taxon>
    </lineage>
</organism>
<evidence type="ECO:0000256" key="16">
    <source>
        <dbReference type="ARBA" id="ARBA00022884"/>
    </source>
</evidence>
<dbReference type="SMART" id="SM00487">
    <property type="entry name" value="DEXDc"/>
    <property type="match status" value="1"/>
</dbReference>
<keyword evidence="19" id="KW-0238">DNA-binding</keyword>
<feature type="compositionally biased region" description="Basic residues" evidence="32">
    <location>
        <begin position="981"/>
        <end position="990"/>
    </location>
</feature>
<comment type="subcellular location">
    <subcellularLocation>
        <location evidence="2">Cell projection</location>
        <location evidence="2">Axon</location>
    </subcellularLocation>
    <subcellularLocation>
        <location evidence="3">Cytoplasm</location>
    </subcellularLocation>
    <subcellularLocation>
        <location evidence="1">Nucleus</location>
    </subcellularLocation>
</comment>
<keyword evidence="20" id="KW-0010">Activator</keyword>
<keyword evidence="13" id="KW-0347">Helicase</keyword>
<evidence type="ECO:0000256" key="12">
    <source>
        <dbReference type="ARBA" id="ARBA00022801"/>
    </source>
</evidence>
<keyword evidence="12" id="KW-0378">Hydrolase</keyword>
<dbReference type="InterPro" id="IPR050534">
    <property type="entry name" value="Coronavir_polyprotein_1ab"/>
</dbReference>
<evidence type="ECO:0000256" key="27">
    <source>
        <dbReference type="ARBA" id="ARBA00060343"/>
    </source>
</evidence>
<evidence type="ECO:0000256" key="13">
    <source>
        <dbReference type="ARBA" id="ARBA00022806"/>
    </source>
</evidence>
<keyword evidence="8" id="KW-0820">tRNA-binding</keyword>
<dbReference type="OrthoDB" id="6513042at2759"/>
<keyword evidence="10" id="KW-0547">Nucleotide-binding</keyword>
<reference evidence="35" key="2">
    <citation type="submission" date="2025-08" db="UniProtKB">
        <authorList>
            <consortium name="Ensembl"/>
        </authorList>
    </citation>
    <scope>IDENTIFICATION</scope>
</reference>
<evidence type="ECO:0000256" key="22">
    <source>
        <dbReference type="ARBA" id="ARBA00023242"/>
    </source>
</evidence>
<dbReference type="SMART" id="SM00154">
    <property type="entry name" value="ZnF_AN1"/>
    <property type="match status" value="1"/>
</dbReference>
<evidence type="ECO:0000256" key="25">
    <source>
        <dbReference type="ARBA" id="ARBA00048432"/>
    </source>
</evidence>
<evidence type="ECO:0000256" key="8">
    <source>
        <dbReference type="ARBA" id="ARBA00022555"/>
    </source>
</evidence>
<keyword evidence="36" id="KW-1185">Reference proteome</keyword>
<evidence type="ECO:0000256" key="6">
    <source>
        <dbReference type="ARBA" id="ARBA00012552"/>
    </source>
</evidence>
<dbReference type="InterPro" id="IPR036867">
    <property type="entry name" value="R3H_dom_sf"/>
</dbReference>
<evidence type="ECO:0000256" key="15">
    <source>
        <dbReference type="ARBA" id="ARBA00022840"/>
    </source>
</evidence>
<dbReference type="Pfam" id="PF01424">
    <property type="entry name" value="R3H"/>
    <property type="match status" value="1"/>
</dbReference>
<dbReference type="PANTHER" id="PTHR43788">
    <property type="entry name" value="DNA2/NAM7 HELICASE FAMILY MEMBER"/>
    <property type="match status" value="1"/>
</dbReference>
<evidence type="ECO:0000256" key="31">
    <source>
        <dbReference type="PROSITE-ProRule" id="PRU00449"/>
    </source>
</evidence>
<dbReference type="GO" id="GO:0005737">
    <property type="term" value="C:cytoplasm"/>
    <property type="evidence" value="ECO:0007669"/>
    <property type="project" value="UniProtKB-SubCell"/>
</dbReference>
<evidence type="ECO:0000256" key="10">
    <source>
        <dbReference type="ARBA" id="ARBA00022741"/>
    </source>
</evidence>
<evidence type="ECO:0000256" key="20">
    <source>
        <dbReference type="ARBA" id="ARBA00023159"/>
    </source>
</evidence>
<comment type="similarity">
    <text evidence="4">Belongs to the DNA2/NAM7 helicase family.</text>
</comment>
<evidence type="ECO:0000256" key="11">
    <source>
        <dbReference type="ARBA" id="ARBA00022771"/>
    </source>
</evidence>
<dbReference type="InterPro" id="IPR035896">
    <property type="entry name" value="AN1-like_Znf"/>
</dbReference>
<evidence type="ECO:0000256" key="29">
    <source>
        <dbReference type="ARBA" id="ARBA00074890"/>
    </source>
</evidence>
<evidence type="ECO:0000256" key="28">
    <source>
        <dbReference type="ARBA" id="ARBA00065318"/>
    </source>
</evidence>
<feature type="compositionally biased region" description="Basic and acidic residues" evidence="32">
    <location>
        <begin position="670"/>
        <end position="693"/>
    </location>
</feature>
<evidence type="ECO:0000256" key="19">
    <source>
        <dbReference type="ARBA" id="ARBA00023125"/>
    </source>
</evidence>
<dbReference type="InterPro" id="IPR047187">
    <property type="entry name" value="SF1_C_Upf1"/>
</dbReference>
<name>A0A8C9W8E1_SCLFO</name>
<keyword evidence="7" id="KW-0963">Cytoplasm</keyword>
<evidence type="ECO:0000256" key="17">
    <source>
        <dbReference type="ARBA" id="ARBA00022990"/>
    </source>
</evidence>
<dbReference type="PROSITE" id="PS51039">
    <property type="entry name" value="ZF_AN1"/>
    <property type="match status" value="1"/>
</dbReference>
<dbReference type="FunFam" id="3.40.50.300:FF:001146">
    <property type="entry name" value="DNA-binding protein SMUBP-2 isoform X1"/>
    <property type="match status" value="1"/>
</dbReference>
<dbReference type="InterPro" id="IPR003593">
    <property type="entry name" value="AAA+_ATPase"/>
</dbReference>
<dbReference type="FunFam" id="2.40.30.270:FF:000001">
    <property type="entry name" value="Immunoglobulin mu DNA-binding protein 2"/>
    <property type="match status" value="1"/>
</dbReference>
<evidence type="ECO:0000256" key="5">
    <source>
        <dbReference type="ARBA" id="ARBA00012551"/>
    </source>
</evidence>
<dbReference type="Gene3D" id="3.30.1370.50">
    <property type="entry name" value="R3H-like domain"/>
    <property type="match status" value="1"/>
</dbReference>
<evidence type="ECO:0000256" key="24">
    <source>
        <dbReference type="ARBA" id="ARBA00023274"/>
    </source>
</evidence>
<dbReference type="GO" id="GO:0008270">
    <property type="term" value="F:zinc ion binding"/>
    <property type="evidence" value="ECO:0007669"/>
    <property type="project" value="UniProtKB-KW"/>
</dbReference>
<dbReference type="Pfam" id="PF21138">
    <property type="entry name" value="SMUBP-2_HCS1_1B"/>
    <property type="match status" value="1"/>
</dbReference>
<evidence type="ECO:0000256" key="26">
    <source>
        <dbReference type="ARBA" id="ARBA00049390"/>
    </source>
</evidence>
<dbReference type="PANTHER" id="PTHR43788:SF8">
    <property type="entry name" value="DNA-BINDING PROTEIN SMUBP-2"/>
    <property type="match status" value="1"/>
</dbReference>
<evidence type="ECO:0000256" key="18">
    <source>
        <dbReference type="ARBA" id="ARBA00023015"/>
    </source>
</evidence>
<dbReference type="SUPFAM" id="SSF52540">
    <property type="entry name" value="P-loop containing nucleoside triphosphate hydrolases"/>
    <property type="match status" value="1"/>
</dbReference>
<dbReference type="InterPro" id="IPR027417">
    <property type="entry name" value="P-loop_NTPase"/>
</dbReference>
<dbReference type="GO" id="GO:0043139">
    <property type="term" value="F:5'-3' DNA helicase activity"/>
    <property type="evidence" value="ECO:0007669"/>
    <property type="project" value="TreeGrafter"/>
</dbReference>
<keyword evidence="18" id="KW-0805">Transcription regulation</keyword>
<evidence type="ECO:0000256" key="1">
    <source>
        <dbReference type="ARBA" id="ARBA00004123"/>
    </source>
</evidence>
<keyword evidence="9" id="KW-0479">Metal-binding</keyword>
<comment type="subunit">
    <text evidence="28">Homooligomer. Interacts with RUVBL1. Interacts with RUVBL2. Interacts with GTF3C1. Interacts with ABT1. Interacts with ribosomes.</text>
</comment>
<dbReference type="InterPro" id="IPR041679">
    <property type="entry name" value="DNA2/NAM7-like_C"/>
</dbReference>
<dbReference type="InterPro" id="IPR041677">
    <property type="entry name" value="DNA2/NAM7_AAA_11"/>
</dbReference>
<proteinExistence type="inferred from homology"/>
<dbReference type="NCBIfam" id="TIGR00376">
    <property type="entry name" value="IGHMBP2 family helicase"/>
    <property type="match status" value="1"/>
</dbReference>
<evidence type="ECO:0000256" key="30">
    <source>
        <dbReference type="ARBA" id="ARBA00082678"/>
    </source>
</evidence>
<protein>
    <recommendedName>
        <fullName evidence="29">DNA-binding protein SMUBP-2</fullName>
        <ecNumber evidence="5">3.6.4.12</ecNumber>
        <ecNumber evidence="6">3.6.4.13</ecNumber>
    </recommendedName>
    <alternativeName>
        <fullName evidence="30">ATP-dependent helicase IGHMBP2</fullName>
    </alternativeName>
</protein>
<keyword evidence="23" id="KW-0966">Cell projection</keyword>
<evidence type="ECO:0000256" key="7">
    <source>
        <dbReference type="ARBA" id="ARBA00022490"/>
    </source>
</evidence>
<evidence type="ECO:0000256" key="9">
    <source>
        <dbReference type="ARBA" id="ARBA00022723"/>
    </source>
</evidence>
<dbReference type="SUPFAM" id="SSF118310">
    <property type="entry name" value="AN1-like Zinc finger"/>
    <property type="match status" value="1"/>
</dbReference>
<evidence type="ECO:0000256" key="4">
    <source>
        <dbReference type="ARBA" id="ARBA00007913"/>
    </source>
</evidence>
<comment type="catalytic activity">
    <reaction evidence="25">
        <text>ATP + H2O = ADP + phosphate + H(+)</text>
        <dbReference type="Rhea" id="RHEA:13065"/>
        <dbReference type="ChEBI" id="CHEBI:15377"/>
        <dbReference type="ChEBI" id="CHEBI:15378"/>
        <dbReference type="ChEBI" id="CHEBI:30616"/>
        <dbReference type="ChEBI" id="CHEBI:43474"/>
        <dbReference type="ChEBI" id="CHEBI:456216"/>
        <dbReference type="EC" id="3.6.4.12"/>
    </reaction>
    <physiologicalReaction direction="left-to-right" evidence="25">
        <dbReference type="Rhea" id="RHEA:13066"/>
    </physiologicalReaction>
</comment>
<dbReference type="InterPro" id="IPR004483">
    <property type="entry name" value="SMUBP-2/Hcs1-like"/>
</dbReference>
<dbReference type="GO" id="GO:0030424">
    <property type="term" value="C:axon"/>
    <property type="evidence" value="ECO:0007669"/>
    <property type="project" value="UniProtKB-SubCell"/>
</dbReference>
<dbReference type="PROSITE" id="PS51061">
    <property type="entry name" value="R3H"/>
    <property type="match status" value="1"/>
</dbReference>
<dbReference type="Ensembl" id="ENSSFOT00015066749.1">
    <property type="protein sequence ID" value="ENSSFOP00015072197.1"/>
    <property type="gene ID" value="ENSSFOG00015016074.2"/>
</dbReference>
<dbReference type="EC" id="3.6.4.13" evidence="6"/>
<comment type="function">
    <text evidence="27">5' to 3' helicase that unwinds RNA and DNA duplexes in an ATP-dependent reaction. Specific to 5'-phosphorylated single-stranded guanine-rich sequences. May play a role in RNA metabolism, ribosome biogenesis or initiation of translation. May play a role in regulation of transcription. Interacts with tRNA-Tyr.</text>
</comment>
<dbReference type="AlphaFoldDB" id="A0A8C9W8E1"/>
<evidence type="ECO:0000259" key="34">
    <source>
        <dbReference type="PROSITE" id="PS51061"/>
    </source>
</evidence>
<gene>
    <name evidence="35" type="primary">IGHMBP2</name>
    <name evidence="35" type="synonym">ighmbp2</name>
</gene>
<reference evidence="35" key="3">
    <citation type="submission" date="2025-09" db="UniProtKB">
        <authorList>
            <consortium name="Ensembl"/>
        </authorList>
    </citation>
    <scope>IDENTIFICATION</scope>
</reference>
<evidence type="ECO:0000256" key="21">
    <source>
        <dbReference type="ARBA" id="ARBA00023163"/>
    </source>
</evidence>
<accession>A0A8C9W8E1</accession>
<sequence>DSAMEVEYFVSKTLELLRREREAEVAETRLLQQNVPLKDLQHKGVCLLKLQVTSERTSLYGRHLVVFEPRKHVAGATLPSNNFGPGDIVGVYDSAQCSTTSQLSTGVVTRVTQAAISVAFDESQDSLSLDGEALYNLLKLANDVTYKRLKNALTSLRAWSGGRTSSLINVLFGTSQPGTPLQSSDIDFLNTSLDESQREAVSFALSQREVAIIHGPPGTGKTTTLVEIILQAVKCGLKILCCAPSNVAVDNLVERLGGGKIKVLRLGHPARLLEAAHQYSLDAVLARGDATSILADIRSDIDKACAKIRKAHGKGERDQLWAEVRELRKELRTREDAAIIQALKGADVVLSTNTGASDDGPMKLLPANHFDLVVIDECSQALECSCWIALLRACRCVLAGDHQQLPPTVMSPTAASNGLALSLMERLIQMLGNSVVRMLTVQYRMNGAIMHWASEQMYQGRLIAHSSVESHLLRDLPGVVSVDETDVPLFLIDTAGSGLFEMEDADEQSRGNEGEADVVAMHVERLTKSGVRARDIAVIAPYNLQVELLRHRLSHKHPQLEIKSVDGFQGREKEAVVLSLVRSNRKGEVGFLAEDRRINVAVTRTRRHLAVVCDTQTVRHHGFLRSLVDYIMEHGEVRTAFEYLEDAMPLNYSRDQGVGQTQSHRALAGKSKDRPPQEKTNEQRKVLEKKSYAVDRPLSHQAKNDRPFPSTGGEEVNRHVEELREQLIQFLKDSSRACLDFPTSLSSRDRLIVHQISEELGLKHESAGEGRERHITVSRATPKLEPKGEQEMLEQEKEQPVEPAPADLNKQSQAGTLRTGKVDLKTLHVERMQREQARREEKTQECKILEAGIQGQTSKKSKRAAKGSAKTTTLVADDDFDALISAAVKADSICGFVKCKVSVLTLGQFCAFCNKHYCLSHHIPEIHGCGDHAKAQARKRISKEGVLYAGSGQKDRAMDPNKKAFLQRKLESKLKDLASQRKSKPREKEQ</sequence>
<feature type="compositionally biased region" description="Basic and acidic residues" evidence="32">
    <location>
        <begin position="782"/>
        <end position="800"/>
    </location>
</feature>
<reference evidence="35 36" key="1">
    <citation type="submission" date="2019-04" db="EMBL/GenBank/DDBJ databases">
        <authorList>
            <consortium name="Wellcome Sanger Institute Data Sharing"/>
        </authorList>
    </citation>
    <scope>NUCLEOTIDE SEQUENCE [LARGE SCALE GENOMIC DNA]</scope>
</reference>
<keyword evidence="11 31" id="KW-0863">Zinc-finger</keyword>
<evidence type="ECO:0000256" key="32">
    <source>
        <dbReference type="SAM" id="MobiDB-lite"/>
    </source>
</evidence>
<dbReference type="Proteomes" id="UP000694397">
    <property type="component" value="Chromosome 5"/>
</dbReference>
<dbReference type="Gene3D" id="3.40.50.300">
    <property type="entry name" value="P-loop containing nucleotide triphosphate hydrolases"/>
    <property type="match status" value="2"/>
</dbReference>
<dbReference type="EC" id="3.6.4.12" evidence="5"/>
<keyword evidence="14" id="KW-0862">Zinc</keyword>
<dbReference type="GO" id="GO:0005524">
    <property type="term" value="F:ATP binding"/>
    <property type="evidence" value="ECO:0007669"/>
    <property type="project" value="UniProtKB-KW"/>
</dbReference>
<dbReference type="CDD" id="cd18044">
    <property type="entry name" value="DEXXQc_SMUBP2"/>
    <property type="match status" value="1"/>
</dbReference>
<keyword evidence="15" id="KW-0067">ATP-binding</keyword>
<evidence type="ECO:0000256" key="23">
    <source>
        <dbReference type="ARBA" id="ARBA00023273"/>
    </source>
</evidence>
<evidence type="ECO:0000313" key="36">
    <source>
        <dbReference type="Proteomes" id="UP000694397"/>
    </source>
</evidence>
<dbReference type="Pfam" id="PF13087">
    <property type="entry name" value="AAA_12"/>
    <property type="match status" value="1"/>
</dbReference>
<dbReference type="SMART" id="SM00382">
    <property type="entry name" value="AAA"/>
    <property type="match status" value="1"/>
</dbReference>
<feature type="domain" description="R3H" evidence="34">
    <location>
        <begin position="717"/>
        <end position="781"/>
    </location>
</feature>
<dbReference type="InterPro" id="IPR001374">
    <property type="entry name" value="R3H_dom"/>
</dbReference>
<dbReference type="GO" id="GO:0005634">
    <property type="term" value="C:nucleus"/>
    <property type="evidence" value="ECO:0007669"/>
    <property type="project" value="UniProtKB-SubCell"/>
</dbReference>
<dbReference type="GO" id="GO:0003724">
    <property type="term" value="F:RNA helicase activity"/>
    <property type="evidence" value="ECO:0007669"/>
    <property type="project" value="UniProtKB-EC"/>
</dbReference>
<dbReference type="GO" id="GO:1990904">
    <property type="term" value="C:ribonucleoprotein complex"/>
    <property type="evidence" value="ECO:0007669"/>
    <property type="project" value="UniProtKB-KW"/>
</dbReference>
<dbReference type="GO" id="GO:0016787">
    <property type="term" value="F:hydrolase activity"/>
    <property type="evidence" value="ECO:0007669"/>
    <property type="project" value="UniProtKB-KW"/>
</dbReference>
<dbReference type="InterPro" id="IPR048761">
    <property type="entry name" value="SMUBP-2_HCS1_1B"/>
</dbReference>
<dbReference type="GeneTree" id="ENSGT00930000151035"/>